<dbReference type="PANTHER" id="PTHR12526">
    <property type="entry name" value="GLYCOSYLTRANSFERASE"/>
    <property type="match status" value="1"/>
</dbReference>
<dbReference type="AlphaFoldDB" id="A0A0G0LDZ2"/>
<comment type="caution">
    <text evidence="5">The sequence shown here is derived from an EMBL/GenBank/DDBJ whole genome shotgun (WGS) entry which is preliminary data.</text>
</comment>
<dbReference type="EMBL" id="LBVL01000001">
    <property type="protein sequence ID" value="KKQ86140.1"/>
    <property type="molecule type" value="Genomic_DNA"/>
</dbReference>
<dbReference type="STRING" id="1618570.UT08_C0001G0006"/>
<reference evidence="5 6" key="1">
    <citation type="journal article" date="2015" name="Nature">
        <title>rRNA introns, odd ribosomes, and small enigmatic genomes across a large radiation of phyla.</title>
        <authorList>
            <person name="Brown C.T."/>
            <person name="Hug L.A."/>
            <person name="Thomas B.C."/>
            <person name="Sharon I."/>
            <person name="Castelle C.J."/>
            <person name="Singh A."/>
            <person name="Wilkins M.J."/>
            <person name="Williams K.H."/>
            <person name="Banfield J.F."/>
        </authorList>
    </citation>
    <scope>NUCLEOTIDE SEQUENCE [LARGE SCALE GENOMIC DNA]</scope>
</reference>
<comment type="similarity">
    <text evidence="1">Belongs to the glycosyltransferase group 1 family. Glycosyltransferase 4 subfamily.</text>
</comment>
<gene>
    <name evidence="5" type="ORF">UT08_C0001G0006</name>
</gene>
<protein>
    <submittedName>
        <fullName evidence="5">Glycosyl transferase, group 1</fullName>
    </submittedName>
</protein>
<dbReference type="CDD" id="cd03801">
    <property type="entry name" value="GT4_PimA-like"/>
    <property type="match status" value="1"/>
</dbReference>
<evidence type="ECO:0000256" key="3">
    <source>
        <dbReference type="ARBA" id="ARBA00022679"/>
    </source>
</evidence>
<name>A0A0G0LDZ2_9BACT</name>
<dbReference type="PANTHER" id="PTHR12526:SF640">
    <property type="entry name" value="COLANIC ACID BIOSYNTHESIS GLYCOSYLTRANSFERASE WCAL-RELATED"/>
    <property type="match status" value="1"/>
</dbReference>
<evidence type="ECO:0000259" key="4">
    <source>
        <dbReference type="Pfam" id="PF00534"/>
    </source>
</evidence>
<evidence type="ECO:0000313" key="5">
    <source>
        <dbReference type="EMBL" id="KKQ86140.1"/>
    </source>
</evidence>
<evidence type="ECO:0000256" key="1">
    <source>
        <dbReference type="ARBA" id="ARBA00009481"/>
    </source>
</evidence>
<keyword evidence="2" id="KW-0328">Glycosyltransferase</keyword>
<dbReference type="Pfam" id="PF00534">
    <property type="entry name" value="Glycos_transf_1"/>
    <property type="match status" value="1"/>
</dbReference>
<keyword evidence="3 5" id="KW-0808">Transferase</keyword>
<organism evidence="5 6">
    <name type="scientific">Candidatus Woesebacteria bacterium GW2011_GWB1_38_8</name>
    <dbReference type="NCBI Taxonomy" id="1618570"/>
    <lineage>
        <taxon>Bacteria</taxon>
        <taxon>Candidatus Woeseibacteriota</taxon>
    </lineage>
</organism>
<accession>A0A0G0LDZ2</accession>
<proteinExistence type="inferred from homology"/>
<dbReference type="Proteomes" id="UP000034081">
    <property type="component" value="Unassembled WGS sequence"/>
</dbReference>
<evidence type="ECO:0000256" key="2">
    <source>
        <dbReference type="ARBA" id="ARBA00022676"/>
    </source>
</evidence>
<evidence type="ECO:0000313" key="6">
    <source>
        <dbReference type="Proteomes" id="UP000034081"/>
    </source>
</evidence>
<dbReference type="GO" id="GO:0016757">
    <property type="term" value="F:glycosyltransferase activity"/>
    <property type="evidence" value="ECO:0007669"/>
    <property type="project" value="UniProtKB-KW"/>
</dbReference>
<feature type="domain" description="Glycosyl transferase family 1" evidence="4">
    <location>
        <begin position="166"/>
        <end position="307"/>
    </location>
</feature>
<dbReference type="SUPFAM" id="SSF53756">
    <property type="entry name" value="UDP-Glycosyltransferase/glycogen phosphorylase"/>
    <property type="match status" value="1"/>
</dbReference>
<dbReference type="InterPro" id="IPR001296">
    <property type="entry name" value="Glyco_trans_1"/>
</dbReference>
<dbReference type="Gene3D" id="3.40.50.2000">
    <property type="entry name" value="Glycogen Phosphorylase B"/>
    <property type="match status" value="2"/>
</dbReference>
<sequence length="338" mass="38510">MKIAFLNIYQGKVERGAETFVSELSKKLTINHEVKIFSSYQNMKKRWSFLWRFYIDPYGFQTFCSTLKFLPLIWREKFDVVIPLNGGWQPALVRLTTWLYGGKMVISGQSGIGWDDRNNLWCFPDRFIALSSFAKSWAKRANPFVKSVYIPNGVNLNKFSSKGKIYKTNLQKPIMLCNAALIHSKRIDLVIKAVAGVNASLLLVGDGELKKEIFDLGKKLLGKRFNLIKIPYEKVDNVYRACDLFTIASMSYYSFEIVLVEAMATGLAVVANNDAIREEIVGEAGILINPENTEEYAKALDTALNKHWGVRPRKQAGKFNWDNVALSYEKLFKVLTSK</sequence>